<evidence type="ECO:0000256" key="1">
    <source>
        <dbReference type="SAM" id="MobiDB-lite"/>
    </source>
</evidence>
<evidence type="ECO:0000259" key="2">
    <source>
        <dbReference type="Pfam" id="PF01636"/>
    </source>
</evidence>
<protein>
    <submittedName>
        <fullName evidence="3">Phosphotransferase family enzyme</fullName>
    </submittedName>
</protein>
<dbReference type="AlphaFoldDB" id="A0A2T0YGQ1"/>
<name>A0A2T0YGQ1_9MICC</name>
<dbReference type="RefSeq" id="WP_106123438.1">
    <property type="nucleotide sequence ID" value="NZ_PVTY01000012.1"/>
</dbReference>
<feature type="domain" description="Aminoglycoside phosphotransferase" evidence="2">
    <location>
        <begin position="249"/>
        <end position="387"/>
    </location>
</feature>
<dbReference type="GO" id="GO:0016740">
    <property type="term" value="F:transferase activity"/>
    <property type="evidence" value="ECO:0007669"/>
    <property type="project" value="UniProtKB-KW"/>
</dbReference>
<comment type="caution">
    <text evidence="3">The sequence shown here is derived from an EMBL/GenBank/DDBJ whole genome shotgun (WGS) entry which is preliminary data.</text>
</comment>
<organism evidence="3 4">
    <name type="scientific">Nesterenkonia sandarakina</name>
    <dbReference type="NCBI Taxonomy" id="272918"/>
    <lineage>
        <taxon>Bacteria</taxon>
        <taxon>Bacillati</taxon>
        <taxon>Actinomycetota</taxon>
        <taxon>Actinomycetes</taxon>
        <taxon>Micrococcales</taxon>
        <taxon>Micrococcaceae</taxon>
        <taxon>Nesterenkonia</taxon>
    </lineage>
</organism>
<feature type="region of interest" description="Disordered" evidence="1">
    <location>
        <begin position="135"/>
        <end position="175"/>
    </location>
</feature>
<dbReference type="Pfam" id="PF01636">
    <property type="entry name" value="APH"/>
    <property type="match status" value="1"/>
</dbReference>
<dbReference type="InterPro" id="IPR011009">
    <property type="entry name" value="Kinase-like_dom_sf"/>
</dbReference>
<dbReference type="SUPFAM" id="SSF56112">
    <property type="entry name" value="Protein kinase-like (PK-like)"/>
    <property type="match status" value="1"/>
</dbReference>
<dbReference type="EMBL" id="PVTY01000012">
    <property type="protein sequence ID" value="PRZ14175.1"/>
    <property type="molecule type" value="Genomic_DNA"/>
</dbReference>
<keyword evidence="3" id="KW-0808">Transferase</keyword>
<evidence type="ECO:0000313" key="3">
    <source>
        <dbReference type="EMBL" id="PRZ14175.1"/>
    </source>
</evidence>
<keyword evidence="4" id="KW-1185">Reference proteome</keyword>
<dbReference type="OrthoDB" id="3837844at2"/>
<reference evidence="3 4" key="1">
    <citation type="submission" date="2018-03" db="EMBL/GenBank/DDBJ databases">
        <title>Comparative analysis of microorganisms from saline springs in Andes Mountain Range, Colombia.</title>
        <authorList>
            <person name="Rubin E."/>
        </authorList>
    </citation>
    <scope>NUCLEOTIDE SEQUENCE [LARGE SCALE GENOMIC DNA]</scope>
    <source>
        <strain evidence="3 4">CG 35</strain>
    </source>
</reference>
<evidence type="ECO:0000313" key="4">
    <source>
        <dbReference type="Proteomes" id="UP000238217"/>
    </source>
</evidence>
<dbReference type="Proteomes" id="UP000238217">
    <property type="component" value="Unassembled WGS sequence"/>
</dbReference>
<dbReference type="InterPro" id="IPR002575">
    <property type="entry name" value="Aminoglycoside_PTrfase"/>
</dbReference>
<accession>A0A2T0YGQ1</accession>
<sequence length="465" mass="49423">MDLHQVPGELVGVLRGPEAETLLRQSLEASGVVLRSWELEQIYARPGAELSARYRVRCTAPGVPTVAVGSAGSTDHAELTEPTELTMVASTVALTPQQRESMGAVRADSPHGAVHLWVHPVDPELPGLLVVERAARSAGEEPGARQPPGPVERAESAELPESRGLPENTERPDSTGLEARLSRLLGQPCRVQDLQMLVLRPLRRAVYRATLTSARGQRVLYLKVVRPARAAQLLRRHRCSPLIPASADAGDGILVLDQAPGLALTHHLHGAVAPADVGPIDPAVLLAALDTLHPKTLQMPPRVPPTQRPDGLAESAVAAGADPFRVQRLRERIGLSLQAAPGPLVPTHGDFHPANLFLDATARHPTGLIDADTVGPGFRVDDLATMLGHLLVLPSFDPSGYAAVPEFTRRFHAHCLDHADPADLGARTAAVLLSLLPGVPSAAQREHLLSCAETLAQRAGPADLD</sequence>
<gene>
    <name evidence="3" type="ORF">BCL67_11238</name>
</gene>
<proteinExistence type="predicted"/>
<dbReference type="Gene3D" id="3.90.1200.10">
    <property type="match status" value="1"/>
</dbReference>